<dbReference type="GO" id="GO:0022857">
    <property type="term" value="F:transmembrane transporter activity"/>
    <property type="evidence" value="ECO:0007669"/>
    <property type="project" value="InterPro"/>
</dbReference>
<feature type="transmembrane region" description="Helical" evidence="7">
    <location>
        <begin position="435"/>
        <end position="459"/>
    </location>
</feature>
<dbReference type="InterPro" id="IPR020846">
    <property type="entry name" value="MFS_dom"/>
</dbReference>
<feature type="transmembrane region" description="Helical" evidence="7">
    <location>
        <begin position="156"/>
        <end position="177"/>
    </location>
</feature>
<dbReference type="GeneID" id="37136405"/>
<evidence type="ECO:0000256" key="3">
    <source>
        <dbReference type="ARBA" id="ARBA00022448"/>
    </source>
</evidence>
<organism evidence="9 10">
    <name type="scientific">Aspergillus uvarum CBS 121591</name>
    <dbReference type="NCBI Taxonomy" id="1448315"/>
    <lineage>
        <taxon>Eukaryota</taxon>
        <taxon>Fungi</taxon>
        <taxon>Dikarya</taxon>
        <taxon>Ascomycota</taxon>
        <taxon>Pezizomycotina</taxon>
        <taxon>Eurotiomycetes</taxon>
        <taxon>Eurotiomycetidae</taxon>
        <taxon>Eurotiales</taxon>
        <taxon>Aspergillaceae</taxon>
        <taxon>Aspergillus</taxon>
        <taxon>Aspergillus subgen. Circumdati</taxon>
    </lineage>
</organism>
<comment type="similarity">
    <text evidence="2">Belongs to the major facilitator superfamily.</text>
</comment>
<dbReference type="VEuPathDB" id="FungiDB:BO82DRAFT_344495"/>
<dbReference type="PANTHER" id="PTHR43791">
    <property type="entry name" value="PERMEASE-RELATED"/>
    <property type="match status" value="1"/>
</dbReference>
<feature type="transmembrane region" description="Helical" evidence="7">
    <location>
        <begin position="346"/>
        <end position="366"/>
    </location>
</feature>
<dbReference type="FunFam" id="1.20.1250.20:FF:000013">
    <property type="entry name" value="MFS general substrate transporter"/>
    <property type="match status" value="1"/>
</dbReference>
<feature type="transmembrane region" description="Helical" evidence="7">
    <location>
        <begin position="501"/>
        <end position="523"/>
    </location>
</feature>
<feature type="transmembrane region" description="Helical" evidence="7">
    <location>
        <begin position="215"/>
        <end position="235"/>
    </location>
</feature>
<sequence>MPNHKQRKGFRCARVHKAVGPLSTREKSPFHPCCYHQTSVAPYHDTSQSTMGLFGRKDIPSSPAEDVDAIVEAPSHDAEKQQPMHKEETHTALPQMPQTAMSIDPALEARVLRKLDLRVPTLLGFLYLLSLLDRSNIGNAKIAGMEEDLNLTGNRYSWLLTIFYISYTLFEFLALMWKIMPPHRWAAITVLSWGIVATCQAAVQNWGGLMALRFLLGMSEAAFGPGSPYLLSFFYRRHELGLRCGMFLSAAPLANTFAGALAYGITSGHAKIANWRLLFLVEGSPSLLAAVLAWFYLPDHPSSARFLTEEEKEVTRARSLRRSGESERVTGIDWKELGHTLLDAKAWILAFMYFSCNVSFSSLPVFLPTILEDMGFTSINAQGLTAPPFFASFLVTIATTWVADRIQQRGLVIACASLVGAVGYVLLAACNSVGVRYLGVFLAAIGVFPSIANILPWALNNQGSDSRRGMGIVILNVIGQCGPFLGTNVFPSSDSPRYTRGLSICAAFMFFNTILALSLRVLLAWENRRLDKRYGAVAEWTAGAKDETAVGEENYGAGFRYVFNGIRFSITDLSPPTARLMPIVYQSRAGISLYDAQFSRATGTRGPIPEVIIDQVVDHLRHFQSTCTDFNVPGTNIHVLATEATRTAPNSAEFRAAIRAHTGWEVRLLSKEEEGRIGALGIASSSASVAGIAMDLGGGSTQITWVEEEEGGEVRTSPQGSFSFPYGAAALGRLLEEADTKSTNALTDLKAEMTGQFQTAYRELAVPESLLRQTPLSLYLCGGGFRGWGYVLMKTSAQKKSEAYPIPIINGFRVPRAEFHDTAAVLEEVSGGDTAATKVYGVSRRRAAQIPAVAFLVNVIMAALPETVVTHIQFCQGGVREGFLYDRLPPQVRAQDPLLAATRPYAPPSAEGMRALLRAALPDTPSPRASFQIPRSFLATNLLAALANLLFAHATVPRESRAAAALHSTATGILASTNCLSHVERALIALVLCERWDGDLAPIDEVYHRQLVQCVSSEEAWWCRYLGRVAAMVGDVYPAGRESEGRWRVRFETEWRSVEKKEVRDVLHLNVKRGDAAPSMLHEILTGRADDLEKVGKKKNWVKDRGVKVKATIV</sequence>
<dbReference type="InterPro" id="IPR043129">
    <property type="entry name" value="ATPase_NBD"/>
</dbReference>
<dbReference type="InterPro" id="IPR011701">
    <property type="entry name" value="MFS"/>
</dbReference>
<dbReference type="PANTHER" id="PTHR43791:SF36">
    <property type="entry name" value="TRANSPORTER, PUTATIVE (AFU_ORTHOLOGUE AFUA_6G08340)-RELATED"/>
    <property type="match status" value="1"/>
</dbReference>
<evidence type="ECO:0000259" key="8">
    <source>
        <dbReference type="PROSITE" id="PS50850"/>
    </source>
</evidence>
<dbReference type="Pfam" id="PF07690">
    <property type="entry name" value="MFS_1"/>
    <property type="match status" value="1"/>
</dbReference>
<feature type="transmembrane region" description="Helical" evidence="7">
    <location>
        <begin position="386"/>
        <end position="403"/>
    </location>
</feature>
<dbReference type="Gene3D" id="3.30.420.40">
    <property type="match status" value="1"/>
</dbReference>
<dbReference type="Gene3D" id="3.30.420.150">
    <property type="entry name" value="Exopolyphosphatase. Domain 2"/>
    <property type="match status" value="1"/>
</dbReference>
<comment type="subcellular location">
    <subcellularLocation>
        <location evidence="1">Membrane</location>
        <topology evidence="1">Multi-pass membrane protein</topology>
    </subcellularLocation>
</comment>
<evidence type="ECO:0000313" key="10">
    <source>
        <dbReference type="Proteomes" id="UP000248340"/>
    </source>
</evidence>
<keyword evidence="10" id="KW-1185">Reference proteome</keyword>
<protein>
    <submittedName>
        <fullName evidence="9">MFS general substrate transporter</fullName>
    </submittedName>
</protein>
<accession>A0A319BYB9</accession>
<dbReference type="PROSITE" id="PS50850">
    <property type="entry name" value="MFS"/>
    <property type="match status" value="1"/>
</dbReference>
<gene>
    <name evidence="9" type="ORF">BO82DRAFT_344495</name>
</gene>
<dbReference type="OrthoDB" id="2985014at2759"/>
<dbReference type="FunFam" id="3.30.420.40:FF:000191">
    <property type="entry name" value="Retrograde regulation protein 2"/>
    <property type="match status" value="1"/>
</dbReference>
<dbReference type="Gene3D" id="1.20.1250.20">
    <property type="entry name" value="MFS general substrate transporter like domains"/>
    <property type="match status" value="2"/>
</dbReference>
<dbReference type="InterPro" id="IPR036259">
    <property type="entry name" value="MFS_trans_sf"/>
</dbReference>
<feature type="transmembrane region" description="Helical" evidence="7">
    <location>
        <begin position="471"/>
        <end position="489"/>
    </location>
</feature>
<dbReference type="Pfam" id="PF23566">
    <property type="entry name" value="RTG2_C"/>
    <property type="match status" value="1"/>
</dbReference>
<dbReference type="GO" id="GO:0016020">
    <property type="term" value="C:membrane"/>
    <property type="evidence" value="ECO:0007669"/>
    <property type="project" value="UniProtKB-SubCell"/>
</dbReference>
<name>A0A319BYB9_9EURO</name>
<dbReference type="Pfam" id="PF02541">
    <property type="entry name" value="Ppx-GppA"/>
    <property type="match status" value="1"/>
</dbReference>
<dbReference type="FunFam" id="1.20.1250.20:FF:000018">
    <property type="entry name" value="MFS transporter permease"/>
    <property type="match status" value="1"/>
</dbReference>
<keyword evidence="4 7" id="KW-0812">Transmembrane</keyword>
<keyword evidence="3" id="KW-0813">Transport</keyword>
<feature type="domain" description="Major facilitator superfamily (MFS) profile" evidence="8">
    <location>
        <begin position="119"/>
        <end position="530"/>
    </location>
</feature>
<proteinExistence type="inferred from homology"/>
<dbReference type="InterPro" id="IPR003695">
    <property type="entry name" value="Ppx_GppA_N"/>
</dbReference>
<dbReference type="STRING" id="1448315.A0A319BYB9"/>
<reference evidence="9 10" key="1">
    <citation type="submission" date="2016-12" db="EMBL/GenBank/DDBJ databases">
        <title>The genomes of Aspergillus section Nigri reveals drivers in fungal speciation.</title>
        <authorList>
            <consortium name="DOE Joint Genome Institute"/>
            <person name="Vesth T.C."/>
            <person name="Nybo J."/>
            <person name="Theobald S."/>
            <person name="Brandl J."/>
            <person name="Frisvad J.C."/>
            <person name="Nielsen K.F."/>
            <person name="Lyhne E.K."/>
            <person name="Kogle M.E."/>
            <person name="Kuo A."/>
            <person name="Riley R."/>
            <person name="Clum A."/>
            <person name="Nolan M."/>
            <person name="Lipzen A."/>
            <person name="Salamov A."/>
            <person name="Henrissat B."/>
            <person name="Wiebenga A."/>
            <person name="De Vries R.P."/>
            <person name="Grigoriev I.V."/>
            <person name="Mortensen U.H."/>
            <person name="Andersen M.R."/>
            <person name="Baker S.E."/>
        </authorList>
    </citation>
    <scope>NUCLEOTIDE SEQUENCE [LARGE SCALE GENOMIC DNA]</scope>
    <source>
        <strain evidence="9 10">CBS 121591</strain>
    </source>
</reference>
<evidence type="ECO:0000256" key="1">
    <source>
        <dbReference type="ARBA" id="ARBA00004141"/>
    </source>
</evidence>
<evidence type="ECO:0000256" key="2">
    <source>
        <dbReference type="ARBA" id="ARBA00008335"/>
    </source>
</evidence>
<evidence type="ECO:0000313" key="9">
    <source>
        <dbReference type="EMBL" id="PYH77715.1"/>
    </source>
</evidence>
<feature type="transmembrane region" description="Helical" evidence="7">
    <location>
        <begin position="184"/>
        <end position="203"/>
    </location>
</feature>
<dbReference type="SUPFAM" id="SSF103473">
    <property type="entry name" value="MFS general substrate transporter"/>
    <property type="match status" value="1"/>
</dbReference>
<feature type="transmembrane region" description="Helical" evidence="7">
    <location>
        <begin position="247"/>
        <end position="265"/>
    </location>
</feature>
<dbReference type="Gene3D" id="1.10.3210.10">
    <property type="entry name" value="Hypothetical protein af1432"/>
    <property type="match status" value="1"/>
</dbReference>
<dbReference type="RefSeq" id="XP_025487915.1">
    <property type="nucleotide sequence ID" value="XM_025633664.1"/>
</dbReference>
<dbReference type="AlphaFoldDB" id="A0A319BYB9"/>
<dbReference type="Proteomes" id="UP000248340">
    <property type="component" value="Unassembled WGS sequence"/>
</dbReference>
<feature type="transmembrane region" description="Helical" evidence="7">
    <location>
        <begin position="410"/>
        <end position="429"/>
    </location>
</feature>
<evidence type="ECO:0000256" key="4">
    <source>
        <dbReference type="ARBA" id="ARBA00022692"/>
    </source>
</evidence>
<dbReference type="InterPro" id="IPR057512">
    <property type="entry name" value="RTG2_C"/>
</dbReference>
<keyword evidence="5 7" id="KW-1133">Transmembrane helix</keyword>
<feature type="transmembrane region" description="Helical" evidence="7">
    <location>
        <begin position="277"/>
        <end position="297"/>
    </location>
</feature>
<dbReference type="EMBL" id="KZ821738">
    <property type="protein sequence ID" value="PYH77715.1"/>
    <property type="molecule type" value="Genomic_DNA"/>
</dbReference>
<evidence type="ECO:0000256" key="7">
    <source>
        <dbReference type="SAM" id="Phobius"/>
    </source>
</evidence>
<evidence type="ECO:0000256" key="5">
    <source>
        <dbReference type="ARBA" id="ARBA00022989"/>
    </source>
</evidence>
<evidence type="ECO:0000256" key="6">
    <source>
        <dbReference type="ARBA" id="ARBA00023136"/>
    </source>
</evidence>
<dbReference type="SUPFAM" id="SSF53067">
    <property type="entry name" value="Actin-like ATPase domain"/>
    <property type="match status" value="2"/>
</dbReference>
<keyword evidence="6 7" id="KW-0472">Membrane</keyword>